<dbReference type="Pfam" id="PF25352">
    <property type="entry name" value="PH_ULP"/>
    <property type="match status" value="1"/>
</dbReference>
<feature type="compositionally biased region" description="Polar residues" evidence="7">
    <location>
        <begin position="154"/>
        <end position="180"/>
    </location>
</feature>
<feature type="region of interest" description="Disordered" evidence="7">
    <location>
        <begin position="115"/>
        <end position="180"/>
    </location>
</feature>
<keyword evidence="5" id="KW-0788">Thiol protease</keyword>
<feature type="domain" description="Ubiquitin-like protease family profile" evidence="8">
    <location>
        <begin position="369"/>
        <end position="564"/>
    </location>
</feature>
<keyword evidence="2 9" id="KW-0645">Protease</keyword>
<dbReference type="AlphaFoldDB" id="A0A834T832"/>
<dbReference type="Gene3D" id="1.10.418.20">
    <property type="match status" value="1"/>
</dbReference>
<dbReference type="OrthoDB" id="442460at2759"/>
<dbReference type="PANTHER" id="PTHR47764:SF2">
    <property type="entry name" value="UBIQUITIN-LIKE PROTEASE FAMILY PROFILE DOMAIN-CONTAINING PROTEIN"/>
    <property type="match status" value="1"/>
</dbReference>
<sequence>MNKSPRGDLGVFDFKEDDEIADMASEKQSNKFKSSTFDDQSVLNYEFLGYGLVVLVNCVQSEIVSFSIHLFTVSQVDKVIGKDQDVGSIPSVDVDVIGSHFISEKGVSDPTLVTSEGKFDNEEDSELEASQQSKDTSGVVPSPEMSQIDPAPSESPTSNGSVDVNSDANECMNESTPSTPVSEIAENVSLNGYGLSHCIGGSDMDDGNLDVVLYPDYIIYQDNYYLGPKLTFSHCCIKINGLTACVKQEASDLEWAIDDVVDIRCQLFQSNGMVMMKIRVISSNVGISNNVNKTAGIEELKIVIADSNWFRKHEQITSLNVKYLAIWNHNFDADREGDGNDLLGMKCYFPNFDKPFGEVIYPKGDPDAVSLSKRDVDLLQPDTFINDTIIDFYIKYLKNQIKEEEKHRFHFFNSFFFRKLADMDKNPSSASDGKAAFLRVRKWTRKVNLFEKDYIFIPVNFNLHWSLIVICHPGEVVTFNEECLDELLRVPCILHMDSIKGSHSGLQNLIRSYLWEEWKERQKDKWEEDLSSRFFNMRFLPLALPQQENSYDCGLFLLHYLELFLAEAPENFNPLKLTKFSNFLNVDWFLPEEAYLKRTLIQRLIFELLKDCSHVSTSDYSGDHHFLENNENKTGVQFLEKGFGSAINGESTTSHAGQGIEITLLSSSSSLDPHSGVVLRELFEPGATTGELLEQCQSFHHRPSDYHLNGSVFPLEEDTETGEQFMYLTTDANFQQEAEITPQTCELPYLPRSSGAETCHQPEITIQAEHDNAESSRDTSGCASDDSDDIGVIENFSIGNEAGSSEDNRRDEKNCSSMENLDSLTEMTVSATSNLPTSTVLECSRDSDMMFDGNMNGVIPVHQDSDAVDEVTRDVQMMDESCEEQAAKRRRLRPQEC</sequence>
<dbReference type="FunFam" id="3.30.310.130:FF:000006">
    <property type="entry name" value="Probable ubiquitin-like-specific protease 2B"/>
    <property type="match status" value="1"/>
</dbReference>
<accession>A0A834T832</accession>
<comment type="similarity">
    <text evidence="1">Belongs to the peptidase C48 family.</text>
</comment>
<organism evidence="9 10">
    <name type="scientific">Senna tora</name>
    <dbReference type="NCBI Taxonomy" id="362788"/>
    <lineage>
        <taxon>Eukaryota</taxon>
        <taxon>Viridiplantae</taxon>
        <taxon>Streptophyta</taxon>
        <taxon>Embryophyta</taxon>
        <taxon>Tracheophyta</taxon>
        <taxon>Spermatophyta</taxon>
        <taxon>Magnoliopsida</taxon>
        <taxon>eudicotyledons</taxon>
        <taxon>Gunneridae</taxon>
        <taxon>Pentapetalae</taxon>
        <taxon>rosids</taxon>
        <taxon>fabids</taxon>
        <taxon>Fabales</taxon>
        <taxon>Fabaceae</taxon>
        <taxon>Caesalpinioideae</taxon>
        <taxon>Cassia clade</taxon>
        <taxon>Senna</taxon>
    </lineage>
</organism>
<dbReference type="PANTHER" id="PTHR47764">
    <property type="entry name" value="UBIQUITIN-LIKE-SPECIFIC PROTEASE 2B-RELATED"/>
    <property type="match status" value="1"/>
</dbReference>
<dbReference type="GO" id="GO:0006508">
    <property type="term" value="P:proteolysis"/>
    <property type="evidence" value="ECO:0007669"/>
    <property type="project" value="UniProtKB-KW"/>
</dbReference>
<evidence type="ECO:0000256" key="6">
    <source>
        <dbReference type="ARBA" id="ARBA00057729"/>
    </source>
</evidence>
<name>A0A834T832_9FABA</name>
<dbReference type="PROSITE" id="PS50600">
    <property type="entry name" value="ULP_PROTEASE"/>
    <property type="match status" value="1"/>
</dbReference>
<dbReference type="InterPro" id="IPR057375">
    <property type="entry name" value="ULP2A/B_PH"/>
</dbReference>
<feature type="region of interest" description="Disordered" evidence="7">
    <location>
        <begin position="768"/>
        <end position="790"/>
    </location>
</feature>
<dbReference type="Gene3D" id="3.30.310.130">
    <property type="entry name" value="Ubiquitin-related"/>
    <property type="match status" value="1"/>
</dbReference>
<dbReference type="InterPro" id="IPR003653">
    <property type="entry name" value="Peptidase_C48_C"/>
</dbReference>
<evidence type="ECO:0000259" key="8">
    <source>
        <dbReference type="PROSITE" id="PS50600"/>
    </source>
</evidence>
<feature type="compositionally biased region" description="Basic and acidic residues" evidence="7">
    <location>
        <begin position="768"/>
        <end position="777"/>
    </location>
</feature>
<evidence type="ECO:0000256" key="3">
    <source>
        <dbReference type="ARBA" id="ARBA00022786"/>
    </source>
</evidence>
<protein>
    <submittedName>
        <fullName evidence="9">Putative ubiquitin-like-specific protease 2B</fullName>
    </submittedName>
</protein>
<gene>
    <name evidence="9" type="ORF">G2W53_030999</name>
</gene>
<keyword evidence="3" id="KW-0833">Ubl conjugation pathway</keyword>
<evidence type="ECO:0000256" key="4">
    <source>
        <dbReference type="ARBA" id="ARBA00022801"/>
    </source>
</evidence>
<keyword evidence="10" id="KW-1185">Reference proteome</keyword>
<proteinExistence type="inferred from homology"/>
<comment type="function">
    <text evidence="6">Protease that catalyzes two essential functions in the SUMO pathway: processing of full-length SUMOs to their mature forms and deconjugation of SUMO from targeted proteins.</text>
</comment>
<keyword evidence="4" id="KW-0378">Hydrolase</keyword>
<dbReference type="Pfam" id="PF02902">
    <property type="entry name" value="Peptidase_C48"/>
    <property type="match status" value="1"/>
</dbReference>
<dbReference type="SUPFAM" id="SSF54001">
    <property type="entry name" value="Cysteine proteinases"/>
    <property type="match status" value="1"/>
</dbReference>
<dbReference type="EMBL" id="JAAIUW010000009">
    <property type="protein sequence ID" value="KAF7817030.1"/>
    <property type="molecule type" value="Genomic_DNA"/>
</dbReference>
<evidence type="ECO:0000256" key="5">
    <source>
        <dbReference type="ARBA" id="ARBA00022807"/>
    </source>
</evidence>
<comment type="caution">
    <text evidence="9">The sequence shown here is derived from an EMBL/GenBank/DDBJ whole genome shotgun (WGS) entry which is preliminary data.</text>
</comment>
<reference evidence="9" key="1">
    <citation type="submission" date="2020-09" db="EMBL/GenBank/DDBJ databases">
        <title>Genome-Enabled Discovery of Anthraquinone Biosynthesis in Senna tora.</title>
        <authorList>
            <person name="Kang S.-H."/>
            <person name="Pandey R.P."/>
            <person name="Lee C.-M."/>
            <person name="Sim J.-S."/>
            <person name="Jeong J.-T."/>
            <person name="Choi B.-S."/>
            <person name="Jung M."/>
            <person name="Ginzburg D."/>
            <person name="Zhao K."/>
            <person name="Won S.Y."/>
            <person name="Oh T.-J."/>
            <person name="Yu Y."/>
            <person name="Kim N.-H."/>
            <person name="Lee O.R."/>
            <person name="Lee T.-H."/>
            <person name="Bashyal P."/>
            <person name="Kim T.-S."/>
            <person name="Lee W.-H."/>
            <person name="Kawkins C."/>
            <person name="Kim C.-K."/>
            <person name="Kim J.S."/>
            <person name="Ahn B.O."/>
            <person name="Rhee S.Y."/>
            <person name="Sohng J.K."/>
        </authorList>
    </citation>
    <scope>NUCLEOTIDE SEQUENCE</scope>
    <source>
        <tissue evidence="9">Leaf</tissue>
    </source>
</reference>
<evidence type="ECO:0000256" key="2">
    <source>
        <dbReference type="ARBA" id="ARBA00022670"/>
    </source>
</evidence>
<evidence type="ECO:0000256" key="1">
    <source>
        <dbReference type="ARBA" id="ARBA00005234"/>
    </source>
</evidence>
<dbReference type="InterPro" id="IPR038765">
    <property type="entry name" value="Papain-like_cys_pep_sf"/>
</dbReference>
<dbReference type="GO" id="GO:0008234">
    <property type="term" value="F:cysteine-type peptidase activity"/>
    <property type="evidence" value="ECO:0007669"/>
    <property type="project" value="UniProtKB-KW"/>
</dbReference>
<dbReference type="Proteomes" id="UP000634136">
    <property type="component" value="Unassembled WGS sequence"/>
</dbReference>
<evidence type="ECO:0000313" key="10">
    <source>
        <dbReference type="Proteomes" id="UP000634136"/>
    </source>
</evidence>
<evidence type="ECO:0000256" key="7">
    <source>
        <dbReference type="SAM" id="MobiDB-lite"/>
    </source>
</evidence>
<evidence type="ECO:0000313" key="9">
    <source>
        <dbReference type="EMBL" id="KAF7817030.1"/>
    </source>
</evidence>